<accession>A0ABX7VJ52</accession>
<protein>
    <submittedName>
        <fullName evidence="1">Uncharacterized protein</fullName>
    </submittedName>
</protein>
<evidence type="ECO:0000313" key="2">
    <source>
        <dbReference type="Proteomes" id="UP000665047"/>
    </source>
</evidence>
<name>A0ABX7VJ52_XENBU</name>
<dbReference type="RefSeq" id="WP_209028127.1">
    <property type="nucleotide sequence ID" value="NZ_CP072455.1"/>
</dbReference>
<dbReference type="EMBL" id="CP072455">
    <property type="protein sequence ID" value="QTL40663.1"/>
    <property type="molecule type" value="Genomic_DNA"/>
</dbReference>
<proteinExistence type="predicted"/>
<evidence type="ECO:0000313" key="1">
    <source>
        <dbReference type="EMBL" id="QTL40663.1"/>
    </source>
</evidence>
<dbReference type="Proteomes" id="UP000665047">
    <property type="component" value="Chromosome"/>
</dbReference>
<reference evidence="1 2" key="1">
    <citation type="submission" date="2021-03" db="EMBL/GenBank/DDBJ databases">
        <title>Complete Genome Sequence Data of Xenorhabdus budapestensis strain C72, a Candidate Biological Control Agent, from China.</title>
        <authorList>
            <person name="LI B."/>
            <person name="WANG S."/>
            <person name="QIU D."/>
        </authorList>
    </citation>
    <scope>NUCLEOTIDE SEQUENCE [LARGE SCALE GENOMIC DNA]</scope>
    <source>
        <strain evidence="1 2">C-7-2</strain>
    </source>
</reference>
<sequence length="69" mass="7666">MKKTQMQIMQEAIDKINAMSDDDFLNALVEAGVAEAASPFAFTEFMAFTDVKTSIVSRSSKEHKLCLSF</sequence>
<keyword evidence="2" id="KW-1185">Reference proteome</keyword>
<organism evidence="1 2">
    <name type="scientific">Xenorhabdus budapestensis</name>
    <dbReference type="NCBI Taxonomy" id="290110"/>
    <lineage>
        <taxon>Bacteria</taxon>
        <taxon>Pseudomonadati</taxon>
        <taxon>Pseudomonadota</taxon>
        <taxon>Gammaproteobacteria</taxon>
        <taxon>Enterobacterales</taxon>
        <taxon>Morganellaceae</taxon>
        <taxon>Xenorhabdus</taxon>
    </lineage>
</organism>
<gene>
    <name evidence="1" type="ORF">HGO23_04615</name>
</gene>